<sequence>MLAIISMPIAAQDNPLLVPYTTPYETPPFDKIQNAHYLPAFQEGIKQQAAEIAAIADNPSAPTFDNTVAAFDRSGELLSNVRAVFYGLLGTVTTPELQDIAKQLSPLLSTHSDNIWLNEKLFARMKAVYDQRATLKLSAEQHYLLELLYRNFQR</sequence>
<feature type="non-terminal residue" evidence="1">
    <location>
        <position position="154"/>
    </location>
</feature>
<dbReference type="Gene3D" id="1.10.1370.40">
    <property type="match status" value="1"/>
</dbReference>
<dbReference type="GO" id="GO:0004222">
    <property type="term" value="F:metalloendopeptidase activity"/>
    <property type="evidence" value="ECO:0007669"/>
    <property type="project" value="InterPro"/>
</dbReference>
<dbReference type="InterPro" id="IPR045090">
    <property type="entry name" value="Pept_M3A_M3B"/>
</dbReference>
<dbReference type="EMBL" id="PQAP01000051">
    <property type="protein sequence ID" value="PWB73639.1"/>
    <property type="molecule type" value="Genomic_DNA"/>
</dbReference>
<name>A0A855X8J0_9BACT</name>
<dbReference type="PANTHER" id="PTHR43660">
    <property type="entry name" value="DIPEPTIDYL CARBOXYPEPTIDASE"/>
    <property type="match status" value="1"/>
</dbReference>
<protein>
    <submittedName>
        <fullName evidence="1">Peptidase M3</fullName>
    </submittedName>
</protein>
<proteinExistence type="predicted"/>
<dbReference type="Proteomes" id="UP000250918">
    <property type="component" value="Unassembled WGS sequence"/>
</dbReference>
<organism evidence="1 2">
    <name type="scientific">candidate division GN15 bacterium</name>
    <dbReference type="NCBI Taxonomy" id="2072418"/>
    <lineage>
        <taxon>Bacteria</taxon>
        <taxon>candidate division GN15</taxon>
    </lineage>
</organism>
<accession>A0A855X8J0</accession>
<dbReference type="GO" id="GO:0005829">
    <property type="term" value="C:cytosol"/>
    <property type="evidence" value="ECO:0007669"/>
    <property type="project" value="TreeGrafter"/>
</dbReference>
<dbReference type="SUPFAM" id="SSF55486">
    <property type="entry name" value="Metalloproteases ('zincins'), catalytic domain"/>
    <property type="match status" value="1"/>
</dbReference>
<evidence type="ECO:0000313" key="2">
    <source>
        <dbReference type="Proteomes" id="UP000250918"/>
    </source>
</evidence>
<gene>
    <name evidence="1" type="ORF">C3F09_05085</name>
</gene>
<comment type="caution">
    <text evidence="1">The sequence shown here is derived from an EMBL/GenBank/DDBJ whole genome shotgun (WGS) entry which is preliminary data.</text>
</comment>
<evidence type="ECO:0000313" key="1">
    <source>
        <dbReference type="EMBL" id="PWB73639.1"/>
    </source>
</evidence>
<reference evidence="1 2" key="1">
    <citation type="journal article" date="2018" name="ISME J.">
        <title>A methanotrophic archaeon couples anaerobic oxidation of methane to Fe(III) reduction.</title>
        <authorList>
            <person name="Cai C."/>
            <person name="Leu A.O."/>
            <person name="Xie G.J."/>
            <person name="Guo J."/>
            <person name="Feng Y."/>
            <person name="Zhao J.X."/>
            <person name="Tyson G.W."/>
            <person name="Yuan Z."/>
            <person name="Hu S."/>
        </authorList>
    </citation>
    <scope>NUCLEOTIDE SEQUENCE [LARGE SCALE GENOMIC DNA]</scope>
    <source>
        <strain evidence="1">FeB_12</strain>
    </source>
</reference>
<dbReference type="GO" id="GO:0004180">
    <property type="term" value="F:carboxypeptidase activity"/>
    <property type="evidence" value="ECO:0007669"/>
    <property type="project" value="TreeGrafter"/>
</dbReference>
<dbReference type="GO" id="GO:0006508">
    <property type="term" value="P:proteolysis"/>
    <property type="evidence" value="ECO:0007669"/>
    <property type="project" value="InterPro"/>
</dbReference>
<dbReference type="AlphaFoldDB" id="A0A855X8J0"/>
<dbReference type="PANTHER" id="PTHR43660:SF1">
    <property type="entry name" value="DIPEPTIDYL CARBOXYPEPTIDASE"/>
    <property type="match status" value="1"/>
</dbReference>